<dbReference type="GO" id="GO:0009252">
    <property type="term" value="P:peptidoglycan biosynthetic process"/>
    <property type="evidence" value="ECO:0007669"/>
    <property type="project" value="UniProtKB-KW"/>
</dbReference>
<feature type="region of interest" description="Disordered" evidence="10">
    <location>
        <begin position="43"/>
        <end position="70"/>
    </location>
</feature>
<dbReference type="Pfam" id="PF00768">
    <property type="entry name" value="Peptidase_S11"/>
    <property type="match status" value="1"/>
</dbReference>
<evidence type="ECO:0000256" key="7">
    <source>
        <dbReference type="PIRSR" id="PIRSR618044-1"/>
    </source>
</evidence>
<evidence type="ECO:0000256" key="2">
    <source>
        <dbReference type="ARBA" id="ARBA00022729"/>
    </source>
</evidence>
<dbReference type="GO" id="GO:0009002">
    <property type="term" value="F:serine-type D-Ala-D-Ala carboxypeptidase activity"/>
    <property type="evidence" value="ECO:0007669"/>
    <property type="project" value="InterPro"/>
</dbReference>
<name>A0A495JI04_9ACTN</name>
<evidence type="ECO:0000313" key="13">
    <source>
        <dbReference type="EMBL" id="RKR88680.1"/>
    </source>
</evidence>
<accession>A0A495JI04</accession>
<evidence type="ECO:0000256" key="10">
    <source>
        <dbReference type="SAM" id="MobiDB-lite"/>
    </source>
</evidence>
<keyword evidence="11" id="KW-0472">Membrane</keyword>
<keyword evidence="5" id="KW-0573">Peptidoglycan synthesis</keyword>
<dbReference type="SUPFAM" id="SSF56601">
    <property type="entry name" value="beta-lactamase/transpeptidase-like"/>
    <property type="match status" value="1"/>
</dbReference>
<feature type="domain" description="Peptidase S11 D-alanyl-D-alanine carboxypeptidase A N-terminal" evidence="12">
    <location>
        <begin position="86"/>
        <end position="282"/>
    </location>
</feature>
<dbReference type="PANTHER" id="PTHR21581:SF33">
    <property type="entry name" value="D-ALANYL-D-ALANINE CARBOXYPEPTIDASE DACB"/>
    <property type="match status" value="1"/>
</dbReference>
<feature type="transmembrane region" description="Helical" evidence="11">
    <location>
        <begin position="20"/>
        <end position="41"/>
    </location>
</feature>
<dbReference type="InterPro" id="IPR001967">
    <property type="entry name" value="Peptidase_S11_N"/>
</dbReference>
<proteinExistence type="inferred from homology"/>
<gene>
    <name evidence="13" type="ORF">BDK92_3009</name>
</gene>
<evidence type="ECO:0000256" key="3">
    <source>
        <dbReference type="ARBA" id="ARBA00022801"/>
    </source>
</evidence>
<evidence type="ECO:0000256" key="9">
    <source>
        <dbReference type="RuleBase" id="RU004016"/>
    </source>
</evidence>
<dbReference type="RefSeq" id="WP_170208590.1">
    <property type="nucleotide sequence ID" value="NZ_RBKT01000001.1"/>
</dbReference>
<sequence length="419" mass="43338">MYQSAPQTPTQPRPRRRRPIWPAVLAPVLVAIALIVAQPLWHQPSRPTADPTLPTTTRIPGTAPQLPWPSTGQAAVAVDGVGDLGNHGTQTPVPIGSVAKVMTAYVVLTDHPLRVGEPGPSLTVSAEQAAAYSAEQARGESLVQVAAGAKFTQREALQAVLLPSANNMARILAAWDAGSVAAFVAKMNAMATGLGMTNTRYTDPAGLAPDTVSTAVDQVILTRKAMALPAFAEIVAQPRATLPVAGTVTNYNHLLGQDGVVGVKTGSTDQAGGCFTFASVAKVGSAQFLVVGAILGQPGRDTPAQLRSVFAATTPLVRAAAAALGVHTVVPAGREVATVRGPLDTGTTLRAGQNLDVIGWPGLDVRLGTEIPTMPRQFASGAEHGRAIATVGSQPAVGTALRADDRLEPPGVWDRLTRR</sequence>
<dbReference type="AlphaFoldDB" id="A0A495JI04"/>
<dbReference type="GO" id="GO:0006508">
    <property type="term" value="P:proteolysis"/>
    <property type="evidence" value="ECO:0007669"/>
    <property type="project" value="InterPro"/>
</dbReference>
<organism evidence="13 14">
    <name type="scientific">Micromonospora pisi</name>
    <dbReference type="NCBI Taxonomy" id="589240"/>
    <lineage>
        <taxon>Bacteria</taxon>
        <taxon>Bacillati</taxon>
        <taxon>Actinomycetota</taxon>
        <taxon>Actinomycetes</taxon>
        <taxon>Micromonosporales</taxon>
        <taxon>Micromonosporaceae</taxon>
        <taxon>Micromonospora</taxon>
    </lineage>
</organism>
<comment type="caution">
    <text evidence="13">The sequence shown here is derived from an EMBL/GenBank/DDBJ whole genome shotgun (WGS) entry which is preliminary data.</text>
</comment>
<evidence type="ECO:0000256" key="11">
    <source>
        <dbReference type="SAM" id="Phobius"/>
    </source>
</evidence>
<feature type="binding site" evidence="8">
    <location>
        <position position="264"/>
    </location>
    <ligand>
        <name>substrate</name>
    </ligand>
</feature>
<evidence type="ECO:0000256" key="1">
    <source>
        <dbReference type="ARBA" id="ARBA00007164"/>
    </source>
</evidence>
<dbReference type="GO" id="GO:0008360">
    <property type="term" value="P:regulation of cell shape"/>
    <property type="evidence" value="ECO:0007669"/>
    <property type="project" value="UniProtKB-KW"/>
</dbReference>
<dbReference type="EMBL" id="RBKT01000001">
    <property type="protein sequence ID" value="RKR88680.1"/>
    <property type="molecule type" value="Genomic_DNA"/>
</dbReference>
<feature type="active site" description="Proton acceptor" evidence="7">
    <location>
        <position position="100"/>
    </location>
</feature>
<comment type="similarity">
    <text evidence="1 9">Belongs to the peptidase S11 family.</text>
</comment>
<keyword evidence="11" id="KW-0812">Transmembrane</keyword>
<dbReference type="InterPro" id="IPR012338">
    <property type="entry name" value="Beta-lactam/transpept-like"/>
</dbReference>
<dbReference type="Proteomes" id="UP000277671">
    <property type="component" value="Unassembled WGS sequence"/>
</dbReference>
<keyword evidence="11" id="KW-1133">Transmembrane helix</keyword>
<keyword evidence="13" id="KW-0121">Carboxypeptidase</keyword>
<dbReference type="PRINTS" id="PR00725">
    <property type="entry name" value="DADACBPTASE1"/>
</dbReference>
<evidence type="ECO:0000256" key="6">
    <source>
        <dbReference type="ARBA" id="ARBA00023316"/>
    </source>
</evidence>
<evidence type="ECO:0000259" key="12">
    <source>
        <dbReference type="Pfam" id="PF00768"/>
    </source>
</evidence>
<evidence type="ECO:0000313" key="14">
    <source>
        <dbReference type="Proteomes" id="UP000277671"/>
    </source>
</evidence>
<feature type="active site" evidence="7">
    <location>
        <position position="164"/>
    </location>
</feature>
<keyword evidence="2" id="KW-0732">Signal</keyword>
<dbReference type="GO" id="GO:0071555">
    <property type="term" value="P:cell wall organization"/>
    <property type="evidence" value="ECO:0007669"/>
    <property type="project" value="UniProtKB-KW"/>
</dbReference>
<keyword evidence="3" id="KW-0378">Hydrolase</keyword>
<evidence type="ECO:0000256" key="5">
    <source>
        <dbReference type="ARBA" id="ARBA00022984"/>
    </source>
</evidence>
<keyword evidence="4" id="KW-0133">Cell shape</keyword>
<keyword evidence="6" id="KW-0961">Cell wall biogenesis/degradation</keyword>
<keyword evidence="13" id="KW-0645">Protease</keyword>
<dbReference type="InterPro" id="IPR018044">
    <property type="entry name" value="Peptidase_S11"/>
</dbReference>
<evidence type="ECO:0000256" key="8">
    <source>
        <dbReference type="PIRSR" id="PIRSR618044-2"/>
    </source>
</evidence>
<feature type="active site" description="Acyl-ester intermediate" evidence="7">
    <location>
        <position position="97"/>
    </location>
</feature>
<reference evidence="13 14" key="1">
    <citation type="submission" date="2018-10" db="EMBL/GenBank/DDBJ databases">
        <title>Sequencing the genomes of 1000 actinobacteria strains.</title>
        <authorList>
            <person name="Klenk H.-P."/>
        </authorList>
    </citation>
    <scope>NUCLEOTIDE SEQUENCE [LARGE SCALE GENOMIC DNA]</scope>
    <source>
        <strain evidence="13 14">DSM 45175</strain>
    </source>
</reference>
<dbReference type="PANTHER" id="PTHR21581">
    <property type="entry name" value="D-ALANYL-D-ALANINE CARBOXYPEPTIDASE"/>
    <property type="match status" value="1"/>
</dbReference>
<evidence type="ECO:0000256" key="4">
    <source>
        <dbReference type="ARBA" id="ARBA00022960"/>
    </source>
</evidence>
<dbReference type="Gene3D" id="3.40.710.10">
    <property type="entry name" value="DD-peptidase/beta-lactamase superfamily"/>
    <property type="match status" value="1"/>
</dbReference>
<protein>
    <submittedName>
        <fullName evidence="13">D-alanyl-D-alanine carboxypeptidase (Penicillin-binding protein 5/6)</fullName>
    </submittedName>
</protein>
<keyword evidence="14" id="KW-1185">Reference proteome</keyword>